<name>A0A5B8J9Q3_9RHOB</name>
<keyword evidence="10" id="KW-1185">Reference proteome</keyword>
<evidence type="ECO:0000256" key="7">
    <source>
        <dbReference type="RuleBase" id="RU363032"/>
    </source>
</evidence>
<keyword evidence="5 7" id="KW-1133">Transmembrane helix</keyword>
<keyword evidence="9" id="KW-0614">Plasmid</keyword>
<feature type="transmembrane region" description="Helical" evidence="7">
    <location>
        <begin position="205"/>
        <end position="227"/>
    </location>
</feature>
<dbReference type="InterPro" id="IPR000515">
    <property type="entry name" value="MetI-like"/>
</dbReference>
<gene>
    <name evidence="9" type="ORF">FPZ52_15075</name>
</gene>
<sequence>MAARSYVSRSWLTGLLYVAPALIFIGVIVLYPFAQLVYMSMFRWNLLEGQGAFRGFGNYVRAWEDEQFWTSLWFTLKYTLVITPILLVLGYLAALLTMGRSRIQNFTRGVIFLPVVIGLGSSSILWFWLFDQQVGLFNKLLMDVGLIDNAPVWFADQNMAMLGVIISVTWKIVGLGMILFVAALQSIPNDITEAGMIDGAGYWRRVWSIMVPLTLPTITLFIIVSAVPSLLAFDQFYIMTQGGPRNQTITSVYWIYTNSFRSFRLGYGAALSVILVAMIFAMASLQILITRWKGRR</sequence>
<dbReference type="SUPFAM" id="SSF161098">
    <property type="entry name" value="MetI-like"/>
    <property type="match status" value="1"/>
</dbReference>
<keyword evidence="4 7" id="KW-0812">Transmembrane</keyword>
<keyword evidence="6 7" id="KW-0472">Membrane</keyword>
<dbReference type="Gene3D" id="1.10.3720.10">
    <property type="entry name" value="MetI-like"/>
    <property type="match status" value="1"/>
</dbReference>
<feature type="transmembrane region" description="Helical" evidence="7">
    <location>
        <begin position="78"/>
        <end position="98"/>
    </location>
</feature>
<evidence type="ECO:0000256" key="5">
    <source>
        <dbReference type="ARBA" id="ARBA00022989"/>
    </source>
</evidence>
<reference evidence="9 10" key="1">
    <citation type="submission" date="2019-07" db="EMBL/GenBank/DDBJ databases">
        <title>Litoreibacter alkalisoli sp. nov., isolated from saline-alkaline soil.</title>
        <authorList>
            <person name="Wang S."/>
            <person name="Xu L."/>
            <person name="Xing Y.-T."/>
            <person name="Sun J.-Q."/>
        </authorList>
    </citation>
    <scope>NUCLEOTIDE SEQUENCE [LARGE SCALE GENOMIC DNA]</scope>
    <source>
        <strain evidence="9 10">LN3S51</strain>
        <plasmid evidence="9 10">unnamed3</plasmid>
    </source>
</reference>
<dbReference type="Proteomes" id="UP000318483">
    <property type="component" value="Plasmid unnamed3"/>
</dbReference>
<evidence type="ECO:0000256" key="1">
    <source>
        <dbReference type="ARBA" id="ARBA00004651"/>
    </source>
</evidence>
<dbReference type="CDD" id="cd06261">
    <property type="entry name" value="TM_PBP2"/>
    <property type="match status" value="1"/>
</dbReference>
<dbReference type="RefSeq" id="WP_146366453.1">
    <property type="nucleotide sequence ID" value="NZ_CP042264.1"/>
</dbReference>
<feature type="transmembrane region" description="Helical" evidence="7">
    <location>
        <begin position="159"/>
        <end position="184"/>
    </location>
</feature>
<dbReference type="GO" id="GO:0005886">
    <property type="term" value="C:plasma membrane"/>
    <property type="evidence" value="ECO:0007669"/>
    <property type="project" value="UniProtKB-SubCell"/>
</dbReference>
<keyword evidence="3" id="KW-1003">Cell membrane</keyword>
<comment type="subcellular location">
    <subcellularLocation>
        <location evidence="1 7">Cell membrane</location>
        <topology evidence="1 7">Multi-pass membrane protein</topology>
    </subcellularLocation>
</comment>
<proteinExistence type="inferred from homology"/>
<dbReference type="AlphaFoldDB" id="A0A5B8J9Q3"/>
<dbReference type="PANTHER" id="PTHR30193:SF41">
    <property type="entry name" value="DIACETYLCHITOBIOSE UPTAKE SYSTEM PERMEASE PROTEIN NGCF"/>
    <property type="match status" value="1"/>
</dbReference>
<dbReference type="PROSITE" id="PS50928">
    <property type="entry name" value="ABC_TM1"/>
    <property type="match status" value="1"/>
</dbReference>
<accession>A0A5B8J9Q3</accession>
<dbReference type="OrthoDB" id="9805108at2"/>
<feature type="transmembrane region" description="Helical" evidence="7">
    <location>
        <begin position="12"/>
        <end position="34"/>
    </location>
</feature>
<dbReference type="PANTHER" id="PTHR30193">
    <property type="entry name" value="ABC TRANSPORTER PERMEASE PROTEIN"/>
    <property type="match status" value="1"/>
</dbReference>
<feature type="transmembrane region" description="Helical" evidence="7">
    <location>
        <begin position="265"/>
        <end position="289"/>
    </location>
</feature>
<comment type="similarity">
    <text evidence="7">Belongs to the binding-protein-dependent transport system permease family.</text>
</comment>
<evidence type="ECO:0000256" key="2">
    <source>
        <dbReference type="ARBA" id="ARBA00022448"/>
    </source>
</evidence>
<protein>
    <submittedName>
        <fullName evidence="9">Sugar ABC transporter permease</fullName>
    </submittedName>
</protein>
<evidence type="ECO:0000313" key="10">
    <source>
        <dbReference type="Proteomes" id="UP000318483"/>
    </source>
</evidence>
<dbReference type="GO" id="GO:0055085">
    <property type="term" value="P:transmembrane transport"/>
    <property type="evidence" value="ECO:0007669"/>
    <property type="project" value="InterPro"/>
</dbReference>
<evidence type="ECO:0000259" key="8">
    <source>
        <dbReference type="PROSITE" id="PS50928"/>
    </source>
</evidence>
<evidence type="ECO:0000256" key="3">
    <source>
        <dbReference type="ARBA" id="ARBA00022475"/>
    </source>
</evidence>
<organism evidence="9 10">
    <name type="scientific">Qingshengfaniella alkalisoli</name>
    <dbReference type="NCBI Taxonomy" id="2599296"/>
    <lineage>
        <taxon>Bacteria</taxon>
        <taxon>Pseudomonadati</taxon>
        <taxon>Pseudomonadota</taxon>
        <taxon>Alphaproteobacteria</taxon>
        <taxon>Rhodobacterales</taxon>
        <taxon>Paracoccaceae</taxon>
        <taxon>Qingshengfaniella</taxon>
    </lineage>
</organism>
<dbReference type="InterPro" id="IPR035906">
    <property type="entry name" value="MetI-like_sf"/>
</dbReference>
<keyword evidence="2 7" id="KW-0813">Transport</keyword>
<evidence type="ECO:0000256" key="4">
    <source>
        <dbReference type="ARBA" id="ARBA00022692"/>
    </source>
</evidence>
<evidence type="ECO:0000313" key="9">
    <source>
        <dbReference type="EMBL" id="QDY71037.1"/>
    </source>
</evidence>
<dbReference type="Pfam" id="PF00528">
    <property type="entry name" value="BPD_transp_1"/>
    <property type="match status" value="1"/>
</dbReference>
<geneLocation type="plasmid" evidence="9 10">
    <name>unnamed3</name>
</geneLocation>
<evidence type="ECO:0000256" key="6">
    <source>
        <dbReference type="ARBA" id="ARBA00023136"/>
    </source>
</evidence>
<feature type="domain" description="ABC transmembrane type-1" evidence="8">
    <location>
        <begin position="72"/>
        <end position="286"/>
    </location>
</feature>
<dbReference type="EMBL" id="CP042264">
    <property type="protein sequence ID" value="QDY71037.1"/>
    <property type="molecule type" value="Genomic_DNA"/>
</dbReference>
<dbReference type="InterPro" id="IPR051393">
    <property type="entry name" value="ABC_transporter_permease"/>
</dbReference>
<feature type="transmembrane region" description="Helical" evidence="7">
    <location>
        <begin position="110"/>
        <end position="130"/>
    </location>
</feature>
<dbReference type="KEGG" id="lit:FPZ52_15075"/>